<keyword evidence="1" id="KW-0812">Transmembrane</keyword>
<evidence type="ECO:0000313" key="2">
    <source>
        <dbReference type="EMBL" id="MDX8489100.1"/>
    </source>
</evidence>
<comment type="caution">
    <text evidence="2">The sequence shown here is derived from an EMBL/GenBank/DDBJ whole genome shotgun (WGS) entry which is preliminary data.</text>
</comment>
<keyword evidence="1" id="KW-1133">Transmembrane helix</keyword>
<keyword evidence="3" id="KW-1185">Reference proteome</keyword>
<dbReference type="Proteomes" id="UP001280156">
    <property type="component" value="Unassembled WGS sequence"/>
</dbReference>
<gene>
    <name evidence="2" type="ORF">RFM52_28410</name>
</gene>
<dbReference type="EMBL" id="JAVIIV010000026">
    <property type="protein sequence ID" value="MDX8489100.1"/>
    <property type="molecule type" value="Genomic_DNA"/>
</dbReference>
<protein>
    <submittedName>
        <fullName evidence="2">Uncharacterized protein</fullName>
    </submittedName>
</protein>
<proteinExistence type="predicted"/>
<evidence type="ECO:0000256" key="1">
    <source>
        <dbReference type="SAM" id="Phobius"/>
    </source>
</evidence>
<keyword evidence="1" id="KW-0472">Membrane</keyword>
<sequence length="377" mass="40713">MFLLRWLRRLIKTILWLIVLVVLIPVLGLAYGFLTTPALDKTPLPGIAEDAPPAQLAAKVRQATRDYQVPGQAAWLAYPKWAAVHAAHDYAAFVGKDQPSGFPYWAYVGHCWQDYATITRVTSARGIDILDYVVPTLIGTGLTIDYATQWAYENTVGRVTEATAGKRVAADIYQAKVAADYAAFLDTGPWTDFPYAEKRAGLFAVEPATGDDSIRTSERKLAFGLADTVKQWGADLGKSALAGAGDPSPPDIHVWAKGPVGEAARNEPDTLLERDLGGDGTIFVTSRSQAFTGMLLRLIDKGISFVEIGGNDEIMITVTAGAEITAPDGSRILFNQPIPVSPDTRRIALTVAVRKLHLVLPALAKAGAKLEHVYADD</sequence>
<feature type="transmembrane region" description="Helical" evidence="1">
    <location>
        <begin position="14"/>
        <end position="34"/>
    </location>
</feature>
<reference evidence="2 3" key="1">
    <citation type="submission" date="2023-08" db="EMBL/GenBank/DDBJ databases">
        <title>Implementing the SeqCode for naming new Mesorhizobium species isolated from Vachellia karroo root nodules.</title>
        <authorList>
            <person name="Van Lill M."/>
        </authorList>
    </citation>
    <scope>NUCLEOTIDE SEQUENCE [LARGE SCALE GENOMIC DNA]</scope>
    <source>
        <strain evidence="2 3">VK2B</strain>
    </source>
</reference>
<accession>A0ABU4YQ38</accession>
<organism evidence="2 3">
    <name type="scientific">Mesorhizobium humile</name>
    <dbReference type="NCBI Taxonomy" id="3072313"/>
    <lineage>
        <taxon>Bacteria</taxon>
        <taxon>Pseudomonadati</taxon>
        <taxon>Pseudomonadota</taxon>
        <taxon>Alphaproteobacteria</taxon>
        <taxon>Hyphomicrobiales</taxon>
        <taxon>Phyllobacteriaceae</taxon>
        <taxon>Mesorhizobium</taxon>
    </lineage>
</organism>
<dbReference type="RefSeq" id="WP_320293417.1">
    <property type="nucleotide sequence ID" value="NZ_JAVIIU010000001.1"/>
</dbReference>
<evidence type="ECO:0000313" key="3">
    <source>
        <dbReference type="Proteomes" id="UP001280156"/>
    </source>
</evidence>
<name>A0ABU4YQ38_9HYPH</name>